<evidence type="ECO:0000313" key="3">
    <source>
        <dbReference type="EMBL" id="ALO47571.1"/>
    </source>
</evidence>
<keyword evidence="4" id="KW-1185">Reference proteome</keyword>
<evidence type="ECO:0000256" key="2">
    <source>
        <dbReference type="SAM" id="SignalP"/>
    </source>
</evidence>
<dbReference type="EMBL" id="CP013189">
    <property type="protein sequence ID" value="ALO47571.1"/>
    <property type="molecule type" value="Genomic_DNA"/>
</dbReference>
<sequence length="90" mass="9921" precursor="true">MTHKRIVWLFAACLLMTLTPLQAQETSSDDQTDQTEQSSESNQESAADNDADRPDIDSQPIQRAEGEAPGRFIPSEQISQDLGVSFPVDI</sequence>
<dbReference type="KEGG" id="pspi:PS2015_2944"/>
<dbReference type="Proteomes" id="UP000065641">
    <property type="component" value="Chromosome"/>
</dbReference>
<proteinExistence type="predicted"/>
<feature type="chain" id="PRO_5006601855" evidence="2">
    <location>
        <begin position="24"/>
        <end position="90"/>
    </location>
</feature>
<feature type="signal peptide" evidence="2">
    <location>
        <begin position="1"/>
        <end position="23"/>
    </location>
</feature>
<accession>A0A0S2KHH2</accession>
<dbReference type="OrthoDB" id="7069208at2"/>
<organism evidence="3 4">
    <name type="scientific">Pseudohongiella spirulinae</name>
    <dbReference type="NCBI Taxonomy" id="1249552"/>
    <lineage>
        <taxon>Bacteria</taxon>
        <taxon>Pseudomonadati</taxon>
        <taxon>Pseudomonadota</taxon>
        <taxon>Gammaproteobacteria</taxon>
        <taxon>Pseudomonadales</taxon>
        <taxon>Pseudohongiellaceae</taxon>
        <taxon>Pseudohongiella</taxon>
    </lineage>
</organism>
<gene>
    <name evidence="3" type="ORF">PS2015_2944</name>
</gene>
<evidence type="ECO:0000313" key="4">
    <source>
        <dbReference type="Proteomes" id="UP000065641"/>
    </source>
</evidence>
<dbReference type="RefSeq" id="WP_058022951.1">
    <property type="nucleotide sequence ID" value="NZ_CP013189.1"/>
</dbReference>
<dbReference type="AlphaFoldDB" id="A0A0S2KHH2"/>
<reference evidence="4" key="1">
    <citation type="submission" date="2015-11" db="EMBL/GenBank/DDBJ databases">
        <authorList>
            <person name="Kim K.M."/>
        </authorList>
    </citation>
    <scope>NUCLEOTIDE SEQUENCE [LARGE SCALE GENOMIC DNA]</scope>
    <source>
        <strain evidence="4">KCTC 32221</strain>
    </source>
</reference>
<keyword evidence="2" id="KW-0732">Signal</keyword>
<name>A0A0S2KHH2_9GAMM</name>
<protein>
    <submittedName>
        <fullName evidence="3">Uncharacterized protein</fullName>
    </submittedName>
</protein>
<dbReference type="STRING" id="1249552.PS2015_2944"/>
<feature type="region of interest" description="Disordered" evidence="1">
    <location>
        <begin position="23"/>
        <end position="90"/>
    </location>
</feature>
<evidence type="ECO:0000256" key="1">
    <source>
        <dbReference type="SAM" id="MobiDB-lite"/>
    </source>
</evidence>
<feature type="compositionally biased region" description="Low complexity" evidence="1">
    <location>
        <begin position="34"/>
        <end position="48"/>
    </location>
</feature>